<dbReference type="Gene3D" id="1.25.40.10">
    <property type="entry name" value="Tetratricopeptide repeat domain"/>
    <property type="match status" value="1"/>
</dbReference>
<evidence type="ECO:0000313" key="2">
    <source>
        <dbReference type="Proteomes" id="UP000198781"/>
    </source>
</evidence>
<reference evidence="1 2" key="1">
    <citation type="submission" date="2016-10" db="EMBL/GenBank/DDBJ databases">
        <authorList>
            <person name="de Groot N.N."/>
        </authorList>
    </citation>
    <scope>NUCLEOTIDE SEQUENCE [LARGE SCALE GENOMIC DNA]</scope>
    <source>
        <strain evidence="1 2">DSM 16619</strain>
    </source>
</reference>
<evidence type="ECO:0000313" key="1">
    <source>
        <dbReference type="EMBL" id="SDE27829.1"/>
    </source>
</evidence>
<dbReference type="RefSeq" id="WP_092745343.1">
    <property type="nucleotide sequence ID" value="NZ_FMZC01000014.1"/>
</dbReference>
<dbReference type="AlphaFoldDB" id="A0A1G7BLC5"/>
<dbReference type="EMBL" id="FMZC01000014">
    <property type="protein sequence ID" value="SDE27829.1"/>
    <property type="molecule type" value="Genomic_DNA"/>
</dbReference>
<dbReference type="Proteomes" id="UP000198781">
    <property type="component" value="Unassembled WGS sequence"/>
</dbReference>
<proteinExistence type="predicted"/>
<gene>
    <name evidence="1" type="ORF">SAMN05192589_114109</name>
</gene>
<sequence>MKPWTPFPTSDAFPFTAASVRSQWSRLHAGDAEPCPDDGPVMDAWVLFHRGAFEEAAHAGLAAGGAGITVANKATIVYANYLEPHEDRRLALLTEAAERAAEQMRAEPANPNAWFWHAYAIGRYSQGISVAKAMAQGLGSRVRKSLEQAIVLSPGHADARLALAVFHAEIIDKVGEMVGSMTYGARKASSLRLFEEAFAIHPESVIGKIEYANALLILEGDQRMDDATRLYEEAAATQPADALEQLGVELAQIELAEG</sequence>
<evidence type="ECO:0008006" key="3">
    <source>
        <dbReference type="Google" id="ProtNLM"/>
    </source>
</evidence>
<organism evidence="1 2">
    <name type="scientific">Paracidovorax valerianellae</name>
    <dbReference type="NCBI Taxonomy" id="187868"/>
    <lineage>
        <taxon>Bacteria</taxon>
        <taxon>Pseudomonadati</taxon>
        <taxon>Pseudomonadota</taxon>
        <taxon>Betaproteobacteria</taxon>
        <taxon>Burkholderiales</taxon>
        <taxon>Comamonadaceae</taxon>
        <taxon>Paracidovorax</taxon>
    </lineage>
</organism>
<dbReference type="OrthoDB" id="6353325at2"/>
<protein>
    <recommendedName>
        <fullName evidence="3">Tetratricopeptide repeat-containing protein</fullName>
    </recommendedName>
</protein>
<dbReference type="InterPro" id="IPR011990">
    <property type="entry name" value="TPR-like_helical_dom_sf"/>
</dbReference>
<keyword evidence="2" id="KW-1185">Reference proteome</keyword>
<accession>A0A1G7BLC5</accession>
<dbReference type="STRING" id="187868.SAMN05192589_114109"/>
<dbReference type="SUPFAM" id="SSF48452">
    <property type="entry name" value="TPR-like"/>
    <property type="match status" value="1"/>
</dbReference>
<name>A0A1G7BLC5_9BURK</name>